<reference evidence="3" key="1">
    <citation type="submission" date="2023-01" db="EMBL/GenBank/DDBJ databases">
        <title>Whole genome sequence of Paucibacter sp. S2-9 isolated from pond sediment.</title>
        <authorList>
            <person name="Jung J.Y."/>
        </authorList>
    </citation>
    <scope>NUCLEOTIDE SEQUENCE</scope>
    <source>
        <strain evidence="3">S2-9</strain>
    </source>
</reference>
<dbReference type="Pfam" id="PF01266">
    <property type="entry name" value="DAO"/>
    <property type="match status" value="1"/>
</dbReference>
<dbReference type="SUPFAM" id="SSF51905">
    <property type="entry name" value="FAD/NAD(P)-binding domain"/>
    <property type="match status" value="1"/>
</dbReference>
<protein>
    <submittedName>
        <fullName evidence="3">FAD-dependent oxidoreductase</fullName>
    </submittedName>
</protein>
<dbReference type="EMBL" id="CP116346">
    <property type="protein sequence ID" value="WIT14209.1"/>
    <property type="molecule type" value="Genomic_DNA"/>
</dbReference>
<dbReference type="Gene3D" id="3.50.50.60">
    <property type="entry name" value="FAD/NAD(P)-binding domain"/>
    <property type="match status" value="1"/>
</dbReference>
<dbReference type="GO" id="GO:0016491">
    <property type="term" value="F:oxidoreductase activity"/>
    <property type="evidence" value="ECO:0007669"/>
    <property type="project" value="UniProtKB-KW"/>
</dbReference>
<feature type="domain" description="FAD dependent oxidoreductase" evidence="2">
    <location>
        <begin position="38"/>
        <end position="76"/>
    </location>
</feature>
<accession>A0AA95SZB0</accession>
<proteinExistence type="predicted"/>
<evidence type="ECO:0000259" key="2">
    <source>
        <dbReference type="Pfam" id="PF01266"/>
    </source>
</evidence>
<organism evidence="3 4">
    <name type="scientific">Paucibacter sediminis</name>
    <dbReference type="NCBI Taxonomy" id="3019553"/>
    <lineage>
        <taxon>Bacteria</taxon>
        <taxon>Pseudomonadati</taxon>
        <taxon>Pseudomonadota</taxon>
        <taxon>Betaproteobacteria</taxon>
        <taxon>Burkholderiales</taxon>
        <taxon>Sphaerotilaceae</taxon>
        <taxon>Roseateles</taxon>
    </lineage>
</organism>
<dbReference type="Proteomes" id="UP001177769">
    <property type="component" value="Chromosome"/>
</dbReference>
<evidence type="ECO:0000313" key="3">
    <source>
        <dbReference type="EMBL" id="WIT14209.1"/>
    </source>
</evidence>
<dbReference type="InterPro" id="IPR006076">
    <property type="entry name" value="FAD-dep_OxRdtase"/>
</dbReference>
<dbReference type="AlphaFoldDB" id="A0AA95SZB0"/>
<evidence type="ECO:0000256" key="1">
    <source>
        <dbReference type="ARBA" id="ARBA00023002"/>
    </source>
</evidence>
<evidence type="ECO:0000313" key="4">
    <source>
        <dbReference type="Proteomes" id="UP001177769"/>
    </source>
</evidence>
<dbReference type="InterPro" id="IPR036188">
    <property type="entry name" value="FAD/NAD-bd_sf"/>
</dbReference>
<keyword evidence="4" id="KW-1185">Reference proteome</keyword>
<keyword evidence="1" id="KW-0560">Oxidoreductase</keyword>
<gene>
    <name evidence="3" type="ORF">PFX98_11485</name>
</gene>
<sequence>MGARSPRPNRRFACRWRAPCIGWSPARSATRASLWSVMPRCSGSAAPRHRGLWINCGHGHQGFTLGPASARLLADLIEGGTPYTEAAAFAPLRFGR</sequence>
<dbReference type="KEGG" id="pais:PFX98_11485"/>
<name>A0AA95SZB0_9BURK</name>
<dbReference type="RefSeq" id="WP_285235337.1">
    <property type="nucleotide sequence ID" value="NZ_CP116346.1"/>
</dbReference>